<accession>A0ABY6B806</accession>
<dbReference type="Proteomes" id="UP001064632">
    <property type="component" value="Chromosome"/>
</dbReference>
<gene>
    <name evidence="1" type="ORF">N4264_14775</name>
</gene>
<name>A0ABY6B806_9GAMM</name>
<organism evidence="1 2">
    <name type="scientific">Tahibacter amnicola</name>
    <dbReference type="NCBI Taxonomy" id="2976241"/>
    <lineage>
        <taxon>Bacteria</taxon>
        <taxon>Pseudomonadati</taxon>
        <taxon>Pseudomonadota</taxon>
        <taxon>Gammaproteobacteria</taxon>
        <taxon>Lysobacterales</taxon>
        <taxon>Rhodanobacteraceae</taxon>
        <taxon>Tahibacter</taxon>
    </lineage>
</organism>
<evidence type="ECO:0000313" key="1">
    <source>
        <dbReference type="EMBL" id="UXI66015.1"/>
    </source>
</evidence>
<dbReference type="EMBL" id="CP104694">
    <property type="protein sequence ID" value="UXI66015.1"/>
    <property type="molecule type" value="Genomic_DNA"/>
</dbReference>
<sequence length="124" mass="13496">MNVAPQLAFDLLNAFARAEFALKGIRRLCIGNEGNNASANWDRFASDIAIQLATAFGLLPETKKILLIDPPMKEVVRGGVAVFEHMPLQGPEGVQLLSAVRRVRNNLFHGGRRGPSAMPAMTRS</sequence>
<keyword evidence="2" id="KW-1185">Reference proteome</keyword>
<protein>
    <submittedName>
        <fullName evidence="1">Uncharacterized protein</fullName>
    </submittedName>
</protein>
<proteinExistence type="predicted"/>
<reference evidence="1" key="1">
    <citation type="submission" date="2022-09" db="EMBL/GenBank/DDBJ databases">
        <title>Tahibacter sp. nov., isolated from a fresh water.</title>
        <authorList>
            <person name="Baek J.H."/>
            <person name="Lee J.K."/>
            <person name="Kim J.M."/>
            <person name="Jeon C.O."/>
        </authorList>
    </citation>
    <scope>NUCLEOTIDE SEQUENCE</scope>
    <source>
        <strain evidence="1">W38</strain>
    </source>
</reference>
<dbReference type="RefSeq" id="WP_261693005.1">
    <property type="nucleotide sequence ID" value="NZ_CP104694.1"/>
</dbReference>
<evidence type="ECO:0000313" key="2">
    <source>
        <dbReference type="Proteomes" id="UP001064632"/>
    </source>
</evidence>